<keyword evidence="2" id="KW-1185">Reference proteome</keyword>
<organism evidence="1 2">
    <name type="scientific">Tamilnaduibacter salinus</name>
    <dbReference type="NCBI Taxonomy" id="1484056"/>
    <lineage>
        <taxon>Bacteria</taxon>
        <taxon>Pseudomonadati</taxon>
        <taxon>Pseudomonadota</taxon>
        <taxon>Gammaproteobacteria</taxon>
        <taxon>Pseudomonadales</taxon>
        <taxon>Marinobacteraceae</taxon>
        <taxon>Tamilnaduibacter</taxon>
    </lineage>
</organism>
<accession>A0A2A2I7S6</accession>
<protein>
    <recommendedName>
        <fullName evidence="3">Zinc ribbon family protein</fullName>
    </recommendedName>
</protein>
<dbReference type="Pfam" id="PF07295">
    <property type="entry name" value="DUF1451"/>
    <property type="match status" value="1"/>
</dbReference>
<reference evidence="1 2" key="1">
    <citation type="submission" date="2017-07" db="EMBL/GenBank/DDBJ databases">
        <title>Tamlnaduibacter salinus (Mi-7) genome sequencing.</title>
        <authorList>
            <person name="Verma A."/>
            <person name="Krishnamurthi S."/>
        </authorList>
    </citation>
    <scope>NUCLEOTIDE SEQUENCE [LARGE SCALE GENOMIC DNA]</scope>
    <source>
        <strain evidence="1 2">Mi-7</strain>
    </source>
</reference>
<comment type="caution">
    <text evidence="1">The sequence shown here is derived from an EMBL/GenBank/DDBJ whole genome shotgun (WGS) entry which is preliminary data.</text>
</comment>
<sequence length="165" mass="19040">MSDSDKKWTETYERFAEKTRSLFEASRDKTVHSLEEAMEGAREAFEKAGDLTQEESRQFRDYLKRDLNETGKDFDRWSQWVREHATTSRVSAGFLELASHFARGGQELMEKLSTWANSTGVYHTGEMAAPGVFHCRNCDEEIHFKSAGHIPPCPKCHKTEYRRVG</sequence>
<evidence type="ECO:0000313" key="1">
    <source>
        <dbReference type="EMBL" id="PAV27093.1"/>
    </source>
</evidence>
<dbReference type="RefSeq" id="WP_095609956.1">
    <property type="nucleotide sequence ID" value="NZ_NMPM01000010.1"/>
</dbReference>
<dbReference type="Proteomes" id="UP000218332">
    <property type="component" value="Unassembled WGS sequence"/>
</dbReference>
<dbReference type="InterPro" id="IPR009912">
    <property type="entry name" value="DUF1451"/>
</dbReference>
<evidence type="ECO:0008006" key="3">
    <source>
        <dbReference type="Google" id="ProtNLM"/>
    </source>
</evidence>
<evidence type="ECO:0000313" key="2">
    <source>
        <dbReference type="Proteomes" id="UP000218332"/>
    </source>
</evidence>
<proteinExistence type="predicted"/>
<dbReference type="AlphaFoldDB" id="A0A2A2I7S6"/>
<gene>
    <name evidence="1" type="ORF">CF392_02885</name>
</gene>
<name>A0A2A2I7S6_9GAMM</name>
<dbReference type="EMBL" id="NMPM01000010">
    <property type="protein sequence ID" value="PAV27093.1"/>
    <property type="molecule type" value="Genomic_DNA"/>
</dbReference>